<reference evidence="3" key="1">
    <citation type="submission" date="2012-06" db="EMBL/GenBank/DDBJ databases">
        <title>The complete genome of Flexibacter litoralis DSM 6794.</title>
        <authorList>
            <person name="Lucas S."/>
            <person name="Copeland A."/>
            <person name="Lapidus A."/>
            <person name="Glavina del Rio T."/>
            <person name="Dalin E."/>
            <person name="Tice H."/>
            <person name="Bruce D."/>
            <person name="Goodwin L."/>
            <person name="Pitluck S."/>
            <person name="Peters L."/>
            <person name="Ovchinnikova G."/>
            <person name="Lu M."/>
            <person name="Kyrpides N."/>
            <person name="Mavromatis K."/>
            <person name="Ivanova N."/>
            <person name="Brettin T."/>
            <person name="Detter J.C."/>
            <person name="Han C."/>
            <person name="Larimer F."/>
            <person name="Land M."/>
            <person name="Hauser L."/>
            <person name="Markowitz V."/>
            <person name="Cheng J.-F."/>
            <person name="Hugenholtz P."/>
            <person name="Woyke T."/>
            <person name="Wu D."/>
            <person name="Spring S."/>
            <person name="Lang E."/>
            <person name="Kopitz M."/>
            <person name="Brambilla E."/>
            <person name="Klenk H.-P."/>
            <person name="Eisen J.A."/>
        </authorList>
    </citation>
    <scope>NUCLEOTIDE SEQUENCE [LARGE SCALE GENOMIC DNA]</scope>
    <source>
        <strain evidence="3">ATCC 23117 / DSM 6794 / NBRC 15988 / NCIMB 1366 / Sio-4</strain>
    </source>
</reference>
<keyword evidence="3" id="KW-1185">Reference proteome</keyword>
<dbReference type="Proteomes" id="UP000006054">
    <property type="component" value="Chromosome"/>
</dbReference>
<evidence type="ECO:0000313" key="3">
    <source>
        <dbReference type="Proteomes" id="UP000006054"/>
    </source>
</evidence>
<evidence type="ECO:0000313" key="2">
    <source>
        <dbReference type="EMBL" id="AFM04427.1"/>
    </source>
</evidence>
<dbReference type="OrthoDB" id="988752at2"/>
<keyword evidence="1" id="KW-0812">Transmembrane</keyword>
<gene>
    <name evidence="2" type="ordered locus">Fleli_2043</name>
</gene>
<organism evidence="2 3">
    <name type="scientific">Bernardetia litoralis (strain ATCC 23117 / DSM 6794 / NBRC 15988 / NCIMB 1366 / Fx l1 / Sio-4)</name>
    <name type="common">Flexibacter litoralis</name>
    <dbReference type="NCBI Taxonomy" id="880071"/>
    <lineage>
        <taxon>Bacteria</taxon>
        <taxon>Pseudomonadati</taxon>
        <taxon>Bacteroidota</taxon>
        <taxon>Cytophagia</taxon>
        <taxon>Cytophagales</taxon>
        <taxon>Bernardetiaceae</taxon>
        <taxon>Bernardetia</taxon>
    </lineage>
</organism>
<dbReference type="KEGG" id="fli:Fleli_2043"/>
<protein>
    <submittedName>
        <fullName evidence="2">Uncharacterized protein</fullName>
    </submittedName>
</protein>
<keyword evidence="1" id="KW-0472">Membrane</keyword>
<name>I4AKE2_BERLS</name>
<evidence type="ECO:0000256" key="1">
    <source>
        <dbReference type="SAM" id="Phobius"/>
    </source>
</evidence>
<dbReference type="EMBL" id="CP003345">
    <property type="protein sequence ID" value="AFM04427.1"/>
    <property type="molecule type" value="Genomic_DNA"/>
</dbReference>
<accession>I4AKE2</accession>
<dbReference type="STRING" id="880071.Fleli_2043"/>
<dbReference type="RefSeq" id="WP_014797874.1">
    <property type="nucleotide sequence ID" value="NC_018018.1"/>
</dbReference>
<dbReference type="eggNOG" id="COG1714">
    <property type="taxonomic scope" value="Bacteria"/>
</dbReference>
<feature type="transmembrane region" description="Helical" evidence="1">
    <location>
        <begin position="135"/>
        <end position="154"/>
    </location>
</feature>
<dbReference type="HOGENOM" id="CLU_1044898_0_0_10"/>
<proteinExistence type="predicted"/>
<dbReference type="AlphaFoldDB" id="I4AKE2"/>
<sequence length="266" mass="30858">MLHTHHLDTTNHSDFLNQERIDPITGEKIEEGHTIVICAACKSAFFIESWEYLGNEHCNQEKTLSQIPIAKSLQLIAKPLEYLPFLFRKGKYFINRNNDEGFDFVAKSLLFGAGIIGYLVILITIAVFIGNFTGIWQLVMAFLAISIWGSNKLLKPYYTGKREFSSISSRRATYLAVNMKKQAIEYKRNKKKDSIAFEKIKHINYYFDYIPHSECGQYLQQVISLEIATTDHKKINFYAFLHKNEIPHWSNFLEELPYSISVLNQK</sequence>
<keyword evidence="1" id="KW-1133">Transmembrane helix</keyword>
<feature type="transmembrane region" description="Helical" evidence="1">
    <location>
        <begin position="109"/>
        <end position="129"/>
    </location>
</feature>